<sequence>MKEALLGWTALNLLPEIGPIKAVRLLEYFPDPINLFRKKDKKGLTGIPGINLQDVDNILKFDLKEAEVELQLAEKRGFKILDLSDPDYPPLLKSIPDPPILLYVWGGLTEEDQLAIAIVGTRLCSPYGRIQAERFASSLAESHFTIVSGIARGIDTAAHQGALRVKRRTIGVLGSGLLEPYPPENRKMMEKMASSGAVISEFPLRIKPERHTFPRRNRIISGLSRGVLVVEAGIHSGALITAALALEQGREIFALPGPIDQETSFGTNNLIKEGAHLITAPEDIIVTLYPTLPFPKTPPAAPEPETTSPDKESEILALLSRHHKSGIEEIASRLNLSLAETGSLLTRLELGGKIKQIPGKQYTLFPP</sequence>
<evidence type="ECO:0000259" key="2">
    <source>
        <dbReference type="Pfam" id="PF02481"/>
    </source>
</evidence>
<dbReference type="PANTHER" id="PTHR43022:SF1">
    <property type="entry name" value="PROTEIN SMF"/>
    <property type="match status" value="1"/>
</dbReference>
<name>A0A2G9Y8N3_9BACT</name>
<evidence type="ECO:0000256" key="1">
    <source>
        <dbReference type="ARBA" id="ARBA00006525"/>
    </source>
</evidence>
<dbReference type="InterPro" id="IPR036388">
    <property type="entry name" value="WH-like_DNA-bd_sf"/>
</dbReference>
<dbReference type="Gene3D" id="3.40.50.450">
    <property type="match status" value="1"/>
</dbReference>
<reference evidence="4 5" key="1">
    <citation type="submission" date="2017-09" db="EMBL/GenBank/DDBJ databases">
        <title>Depth-based differentiation of microbial function through sediment-hosted aquifers and enrichment of novel symbionts in the deep terrestrial subsurface.</title>
        <authorList>
            <person name="Probst A.J."/>
            <person name="Ladd B."/>
            <person name="Jarett J.K."/>
            <person name="Geller-Mcgrath D.E."/>
            <person name="Sieber C.M."/>
            <person name="Emerson J.B."/>
            <person name="Anantharaman K."/>
            <person name="Thomas B.C."/>
            <person name="Malmstrom R."/>
            <person name="Stieglmeier M."/>
            <person name="Klingl A."/>
            <person name="Woyke T."/>
            <person name="Ryan C.M."/>
            <person name="Banfield J.F."/>
        </authorList>
    </citation>
    <scope>NUCLEOTIDE SEQUENCE [LARGE SCALE GENOMIC DNA]</scope>
    <source>
        <strain evidence="4">CG23_combo_of_CG06-09_8_20_14_all_48_7</strain>
    </source>
</reference>
<comment type="similarity">
    <text evidence="1">Belongs to the DprA/Smf family.</text>
</comment>
<dbReference type="Pfam" id="PF02481">
    <property type="entry name" value="DNA_processg_A"/>
    <property type="match status" value="1"/>
</dbReference>
<dbReference type="Pfam" id="PF17782">
    <property type="entry name" value="WHD_DprA"/>
    <property type="match status" value="1"/>
</dbReference>
<accession>A0A2G9Y8N3</accession>
<dbReference type="NCBIfam" id="TIGR00732">
    <property type="entry name" value="dprA"/>
    <property type="match status" value="1"/>
</dbReference>
<dbReference type="InterPro" id="IPR057666">
    <property type="entry name" value="DrpA_SLOG"/>
</dbReference>
<proteinExistence type="inferred from homology"/>
<dbReference type="PANTHER" id="PTHR43022">
    <property type="entry name" value="PROTEIN SMF"/>
    <property type="match status" value="1"/>
</dbReference>
<dbReference type="InterPro" id="IPR041614">
    <property type="entry name" value="DprA_WH"/>
</dbReference>
<dbReference type="InterPro" id="IPR003488">
    <property type="entry name" value="DprA"/>
</dbReference>
<organism evidence="4 5">
    <name type="scientific">bacterium (Candidatus Ratteibacteria) CG23_combo_of_CG06-09_8_20_14_all_48_7</name>
    <dbReference type="NCBI Taxonomy" id="2014292"/>
    <lineage>
        <taxon>Bacteria</taxon>
        <taxon>Candidatus Ratteibacteria</taxon>
    </lineage>
</organism>
<evidence type="ECO:0000259" key="3">
    <source>
        <dbReference type="Pfam" id="PF17782"/>
    </source>
</evidence>
<feature type="domain" description="DprA winged helix" evidence="3">
    <location>
        <begin position="299"/>
        <end position="360"/>
    </location>
</feature>
<gene>
    <name evidence="4" type="primary">dprA</name>
    <name evidence="4" type="ORF">COX46_05525</name>
</gene>
<evidence type="ECO:0000313" key="4">
    <source>
        <dbReference type="EMBL" id="PIP15567.1"/>
    </source>
</evidence>
<evidence type="ECO:0000313" key="5">
    <source>
        <dbReference type="Proteomes" id="UP000230392"/>
    </source>
</evidence>
<dbReference type="Gene3D" id="1.10.10.10">
    <property type="entry name" value="Winged helix-like DNA-binding domain superfamily/Winged helix DNA-binding domain"/>
    <property type="match status" value="1"/>
</dbReference>
<dbReference type="SUPFAM" id="SSF102405">
    <property type="entry name" value="MCP/YpsA-like"/>
    <property type="match status" value="1"/>
</dbReference>
<dbReference type="GO" id="GO:0009294">
    <property type="term" value="P:DNA-mediated transformation"/>
    <property type="evidence" value="ECO:0007669"/>
    <property type="project" value="InterPro"/>
</dbReference>
<dbReference type="EMBL" id="PCRF01000270">
    <property type="protein sequence ID" value="PIP15567.1"/>
    <property type="molecule type" value="Genomic_DNA"/>
</dbReference>
<comment type="caution">
    <text evidence="4">The sequence shown here is derived from an EMBL/GenBank/DDBJ whole genome shotgun (WGS) entry which is preliminary data.</text>
</comment>
<protein>
    <submittedName>
        <fullName evidence="4">DNA-protecting protein DprA</fullName>
    </submittedName>
</protein>
<feature type="domain" description="Smf/DprA SLOG" evidence="2">
    <location>
        <begin position="80"/>
        <end position="287"/>
    </location>
</feature>
<dbReference type="Proteomes" id="UP000230392">
    <property type="component" value="Unassembled WGS sequence"/>
</dbReference>
<dbReference type="AlphaFoldDB" id="A0A2G9Y8N3"/>